<keyword evidence="4" id="KW-0206">Cytoskeleton</keyword>
<dbReference type="Proteomes" id="UP000232722">
    <property type="component" value="Unassembled WGS sequence"/>
</dbReference>
<keyword evidence="3" id="KW-0963">Cytoplasm</keyword>
<feature type="region of interest" description="Disordered" evidence="5">
    <location>
        <begin position="1"/>
        <end position="25"/>
    </location>
</feature>
<dbReference type="VEuPathDB" id="FungiDB:RhiirFUN_019936"/>
<sequence>MEKMREFKAQPLHTGSPDCLPTRPYYPPTHPKPFALLTNDRGEKYQREFYEKVRKEQEYIKETKIREEEVRSAEEIRRLRADLVHHAQPIRYYSPINIQPSDKKPTRPISPMIGEKRLKYIQMLDNYEYSSRDSLYDIDNIDDIISNVSNLDFLNQ</sequence>
<comment type="subcellular location">
    <subcellularLocation>
        <location evidence="1">Cytoplasm</location>
        <location evidence="1">Cytoskeleton</location>
    </subcellularLocation>
</comment>
<evidence type="ECO:0000256" key="4">
    <source>
        <dbReference type="ARBA" id="ARBA00023212"/>
    </source>
</evidence>
<accession>A0A2N0PBM4</accession>
<reference evidence="7 8" key="2">
    <citation type="submission" date="2017-09" db="EMBL/GenBank/DDBJ databases">
        <title>Extensive intraspecific genome diversity in a model arbuscular mycorrhizal fungus.</title>
        <authorList>
            <person name="Chen E.C."/>
            <person name="Morin E."/>
            <person name="Beaudet D."/>
            <person name="Noel J."/>
            <person name="Ndikumana S."/>
            <person name="Charron P."/>
            <person name="St-Onge C."/>
            <person name="Giorgi J."/>
            <person name="Grigoriev I.V."/>
            <person name="Roux C."/>
            <person name="Martin F.M."/>
            <person name="Corradi N."/>
        </authorList>
    </citation>
    <scope>NUCLEOTIDE SEQUENCE [LARGE SCALE GENOMIC DNA]</scope>
    <source>
        <strain evidence="7 8">A5</strain>
    </source>
</reference>
<comment type="similarity">
    <text evidence="2">Belongs to the TPX2 family.</text>
</comment>
<dbReference type="AlphaFoldDB" id="A0A2N0PBM4"/>
<gene>
    <name evidence="7" type="ORF">RhiirA5_422562</name>
</gene>
<evidence type="ECO:0000256" key="1">
    <source>
        <dbReference type="ARBA" id="ARBA00004245"/>
    </source>
</evidence>
<dbReference type="Pfam" id="PF06886">
    <property type="entry name" value="TPX2"/>
    <property type="match status" value="1"/>
</dbReference>
<organism evidence="7 8">
    <name type="scientific">Rhizophagus irregularis</name>
    <dbReference type="NCBI Taxonomy" id="588596"/>
    <lineage>
        <taxon>Eukaryota</taxon>
        <taxon>Fungi</taxon>
        <taxon>Fungi incertae sedis</taxon>
        <taxon>Mucoromycota</taxon>
        <taxon>Glomeromycotina</taxon>
        <taxon>Glomeromycetes</taxon>
        <taxon>Glomerales</taxon>
        <taxon>Glomeraceae</taxon>
        <taxon>Rhizophagus</taxon>
    </lineage>
</organism>
<reference evidence="7 8" key="1">
    <citation type="submission" date="2016-04" db="EMBL/GenBank/DDBJ databases">
        <title>Genome analyses suggest a sexual origin of heterokaryosis in a supposedly ancient asexual fungus.</title>
        <authorList>
            <person name="Ropars J."/>
            <person name="Sedzielewska K."/>
            <person name="Noel J."/>
            <person name="Charron P."/>
            <person name="Farinelli L."/>
            <person name="Marton T."/>
            <person name="Kruger M."/>
            <person name="Pelin A."/>
            <person name="Brachmann A."/>
            <person name="Corradi N."/>
        </authorList>
    </citation>
    <scope>NUCLEOTIDE SEQUENCE [LARGE SCALE GENOMIC DNA]</scope>
    <source>
        <strain evidence="7 8">A5</strain>
    </source>
</reference>
<proteinExistence type="inferred from homology"/>
<evidence type="ECO:0000256" key="2">
    <source>
        <dbReference type="ARBA" id="ARBA00005885"/>
    </source>
</evidence>
<evidence type="ECO:0000259" key="6">
    <source>
        <dbReference type="Pfam" id="PF06886"/>
    </source>
</evidence>
<evidence type="ECO:0000313" key="8">
    <source>
        <dbReference type="Proteomes" id="UP000232722"/>
    </source>
</evidence>
<feature type="domain" description="TPX2 C-terminal" evidence="6">
    <location>
        <begin position="36"/>
        <end position="106"/>
    </location>
</feature>
<dbReference type="VEuPathDB" id="FungiDB:FUN_013578"/>
<protein>
    <recommendedName>
        <fullName evidence="6">TPX2 C-terminal domain-containing protein</fullName>
    </recommendedName>
</protein>
<dbReference type="GO" id="GO:0005856">
    <property type="term" value="C:cytoskeleton"/>
    <property type="evidence" value="ECO:0007669"/>
    <property type="project" value="UniProtKB-SubCell"/>
</dbReference>
<evidence type="ECO:0000256" key="3">
    <source>
        <dbReference type="ARBA" id="ARBA00022490"/>
    </source>
</evidence>
<comment type="caution">
    <text evidence="7">The sequence shown here is derived from an EMBL/GenBank/DDBJ whole genome shotgun (WGS) entry which is preliminary data.</text>
</comment>
<evidence type="ECO:0000256" key="5">
    <source>
        <dbReference type="SAM" id="MobiDB-lite"/>
    </source>
</evidence>
<dbReference type="InterPro" id="IPR027329">
    <property type="entry name" value="TPX2_C"/>
</dbReference>
<dbReference type="EMBL" id="LLXJ01001046">
    <property type="protein sequence ID" value="PKC04221.1"/>
    <property type="molecule type" value="Genomic_DNA"/>
</dbReference>
<dbReference type="VEuPathDB" id="FungiDB:RhiirA1_528806"/>
<evidence type="ECO:0000313" key="7">
    <source>
        <dbReference type="EMBL" id="PKC04221.1"/>
    </source>
</evidence>
<name>A0A2N0PBM4_9GLOM</name>